<dbReference type="InterPro" id="IPR010559">
    <property type="entry name" value="Sig_transdc_His_kin_internal"/>
</dbReference>
<reference evidence="3 4" key="1">
    <citation type="submission" date="2016-11" db="EMBL/GenBank/DDBJ databases">
        <title>Whole Genome Sequencing of Mucilaginibacter polytrichastri RG4-7(T) isolated from the moss sample.</title>
        <authorList>
            <person name="Li Y."/>
        </authorList>
    </citation>
    <scope>NUCLEOTIDE SEQUENCE [LARGE SCALE GENOMIC DNA]</scope>
    <source>
        <strain evidence="3 4">RG4-7</strain>
    </source>
</reference>
<dbReference type="GO" id="GO:0016020">
    <property type="term" value="C:membrane"/>
    <property type="evidence" value="ECO:0007669"/>
    <property type="project" value="InterPro"/>
</dbReference>
<dbReference type="Gene3D" id="3.30.565.10">
    <property type="entry name" value="Histidine kinase-like ATPase, C-terminal domain"/>
    <property type="match status" value="1"/>
</dbReference>
<evidence type="ECO:0000256" key="1">
    <source>
        <dbReference type="SAM" id="Phobius"/>
    </source>
</evidence>
<evidence type="ECO:0000313" key="3">
    <source>
        <dbReference type="EMBL" id="OKS87490.1"/>
    </source>
</evidence>
<comment type="caution">
    <text evidence="3">The sequence shown here is derived from an EMBL/GenBank/DDBJ whole genome shotgun (WGS) entry which is preliminary data.</text>
</comment>
<gene>
    <name evidence="3" type="ORF">RG47T_2951</name>
</gene>
<keyword evidence="1" id="KW-0812">Transmembrane</keyword>
<sequence length="346" mass="39761">MQEKLPLRRLTQLTWLQTIIIGFIFYLVASNTDRPVHHTIAYTLLTMSGILLVGYSDIVLMIFLAKKNPISSKKFSFLRRLSTYPISVLIYLLLRPAFGYFGDIQWSFLEIGSFFAFVGSGLVVNTLITLLHDSVLLYEHKMYSELELARLHTANAEAMNLALKQQIHPHFLFNALNTLKALYHKDTQVADDYIVHMANFLRASIYHHSANVSKLKDEVNLCYDYLAMQRIRFGSAVDCRITLADETLDNYYLPSFSLQPLLENAFKHNNFTLEDPLQVMISQDGDRLVVSNNIQKKKIKVMSTNYGLANLAERYRLWSGDEIIIKDGQDKFSVSIKLLDNEHSNH</sequence>
<evidence type="ECO:0000259" key="2">
    <source>
        <dbReference type="Pfam" id="PF06580"/>
    </source>
</evidence>
<feature type="transmembrane region" description="Helical" evidence="1">
    <location>
        <begin position="114"/>
        <end position="138"/>
    </location>
</feature>
<feature type="transmembrane region" description="Helical" evidence="1">
    <location>
        <begin position="12"/>
        <end position="29"/>
    </location>
</feature>
<protein>
    <recommendedName>
        <fullName evidence="2">Signal transduction histidine kinase internal region domain-containing protein</fullName>
    </recommendedName>
</protein>
<organism evidence="3 4">
    <name type="scientific">Mucilaginibacter polytrichastri</name>
    <dbReference type="NCBI Taxonomy" id="1302689"/>
    <lineage>
        <taxon>Bacteria</taxon>
        <taxon>Pseudomonadati</taxon>
        <taxon>Bacteroidota</taxon>
        <taxon>Sphingobacteriia</taxon>
        <taxon>Sphingobacteriales</taxon>
        <taxon>Sphingobacteriaceae</taxon>
        <taxon>Mucilaginibacter</taxon>
    </lineage>
</organism>
<dbReference type="GO" id="GO:0000155">
    <property type="term" value="F:phosphorelay sensor kinase activity"/>
    <property type="evidence" value="ECO:0007669"/>
    <property type="project" value="InterPro"/>
</dbReference>
<dbReference type="InterPro" id="IPR036890">
    <property type="entry name" value="HATPase_C_sf"/>
</dbReference>
<name>A0A1Q6A0E8_9SPHI</name>
<proteinExistence type="predicted"/>
<dbReference type="AlphaFoldDB" id="A0A1Q6A0E8"/>
<feature type="transmembrane region" description="Helical" evidence="1">
    <location>
        <begin position="41"/>
        <end position="65"/>
    </location>
</feature>
<dbReference type="STRING" id="1302689.RG47T_2951"/>
<feature type="domain" description="Signal transduction histidine kinase internal region" evidence="2">
    <location>
        <begin position="162"/>
        <end position="235"/>
    </location>
</feature>
<dbReference type="InterPro" id="IPR050640">
    <property type="entry name" value="Bact_2-comp_sensor_kinase"/>
</dbReference>
<dbReference type="PANTHER" id="PTHR34220">
    <property type="entry name" value="SENSOR HISTIDINE KINASE YPDA"/>
    <property type="match status" value="1"/>
</dbReference>
<dbReference type="OrthoDB" id="9809908at2"/>
<accession>A0A1Q6A0E8</accession>
<dbReference type="EMBL" id="MPPL01000001">
    <property type="protein sequence ID" value="OKS87490.1"/>
    <property type="molecule type" value="Genomic_DNA"/>
</dbReference>
<feature type="transmembrane region" description="Helical" evidence="1">
    <location>
        <begin position="77"/>
        <end position="94"/>
    </location>
</feature>
<keyword evidence="1" id="KW-1133">Transmembrane helix</keyword>
<keyword evidence="4" id="KW-1185">Reference proteome</keyword>
<dbReference type="Pfam" id="PF06580">
    <property type="entry name" value="His_kinase"/>
    <property type="match status" value="1"/>
</dbReference>
<evidence type="ECO:0000313" key="4">
    <source>
        <dbReference type="Proteomes" id="UP000186720"/>
    </source>
</evidence>
<dbReference type="Proteomes" id="UP000186720">
    <property type="component" value="Unassembled WGS sequence"/>
</dbReference>
<keyword evidence="1" id="KW-0472">Membrane</keyword>
<dbReference type="PANTHER" id="PTHR34220:SF7">
    <property type="entry name" value="SENSOR HISTIDINE KINASE YPDA"/>
    <property type="match status" value="1"/>
</dbReference>